<organism evidence="2 3">
    <name type="scientific">Cytobacillus horneckiae</name>
    <dbReference type="NCBI Taxonomy" id="549687"/>
    <lineage>
        <taxon>Bacteria</taxon>
        <taxon>Bacillati</taxon>
        <taxon>Bacillota</taxon>
        <taxon>Bacilli</taxon>
        <taxon>Bacillales</taxon>
        <taxon>Bacillaceae</taxon>
        <taxon>Cytobacillus</taxon>
    </lineage>
</organism>
<dbReference type="Proteomes" id="UP000233343">
    <property type="component" value="Unassembled WGS sequence"/>
</dbReference>
<keyword evidence="3" id="KW-1185">Reference proteome</keyword>
<dbReference type="Gene3D" id="1.20.120.450">
    <property type="entry name" value="dinb family like domain"/>
    <property type="match status" value="1"/>
</dbReference>
<dbReference type="Pfam" id="PF12867">
    <property type="entry name" value="DinB_2"/>
    <property type="match status" value="1"/>
</dbReference>
<dbReference type="AlphaFoldDB" id="A0A2N0ZGR4"/>
<evidence type="ECO:0000313" key="2">
    <source>
        <dbReference type="EMBL" id="PKG28697.1"/>
    </source>
</evidence>
<sequence>MSQAIKHQLLITRKNLLKEVQDIPAELLDVQPEGFNNTIHWHVGHVLTVAEQFLLNYPNSTNLPENYIKLFGYGTKPSEWSGDVPSVATLIEQLNQQLSRIMEIPDEAFNQTLPEPILGQKTVGELANLSAFHEAYHLGQIHAMKRIV</sequence>
<dbReference type="InterPro" id="IPR034660">
    <property type="entry name" value="DinB/YfiT-like"/>
</dbReference>
<gene>
    <name evidence="2" type="ORF">CWS20_12535</name>
</gene>
<evidence type="ECO:0000259" key="1">
    <source>
        <dbReference type="Pfam" id="PF12867"/>
    </source>
</evidence>
<accession>A0A2N0ZGR4</accession>
<comment type="caution">
    <text evidence="2">The sequence shown here is derived from an EMBL/GenBank/DDBJ whole genome shotgun (WGS) entry which is preliminary data.</text>
</comment>
<name>A0A2N0ZGR4_9BACI</name>
<protein>
    <submittedName>
        <fullName evidence="2">DinB family protein</fullName>
    </submittedName>
</protein>
<dbReference type="RefSeq" id="WP_066194774.1">
    <property type="nucleotide sequence ID" value="NZ_JAMAUX010000001.1"/>
</dbReference>
<evidence type="ECO:0000313" key="3">
    <source>
        <dbReference type="Proteomes" id="UP000233343"/>
    </source>
</evidence>
<dbReference type="SUPFAM" id="SSF109854">
    <property type="entry name" value="DinB/YfiT-like putative metalloenzymes"/>
    <property type="match status" value="1"/>
</dbReference>
<dbReference type="InterPro" id="IPR024775">
    <property type="entry name" value="DinB-like"/>
</dbReference>
<feature type="domain" description="DinB-like" evidence="1">
    <location>
        <begin position="8"/>
        <end position="141"/>
    </location>
</feature>
<proteinExistence type="predicted"/>
<reference evidence="2 3" key="1">
    <citation type="journal article" date="2010" name="Int. J. Syst. Evol. Microbiol.">
        <title>Bacillus horneckiae sp. nov., isolated from a spacecraft-assembly clean room.</title>
        <authorList>
            <person name="Vaishampayan P."/>
            <person name="Probst A."/>
            <person name="Krishnamurthi S."/>
            <person name="Ghosh S."/>
            <person name="Osman S."/>
            <person name="McDowall A."/>
            <person name="Ruckmani A."/>
            <person name="Mayilraj S."/>
            <person name="Venkateswaran K."/>
        </authorList>
    </citation>
    <scope>NUCLEOTIDE SEQUENCE [LARGE SCALE GENOMIC DNA]</scope>
    <source>
        <strain evidence="3">1PO1SC</strain>
    </source>
</reference>
<dbReference type="EMBL" id="PISD01000026">
    <property type="protein sequence ID" value="PKG28697.1"/>
    <property type="molecule type" value="Genomic_DNA"/>
</dbReference>